<dbReference type="PANTHER" id="PTHR36531:SF6">
    <property type="entry name" value="DNA REPLICATION ATP-DEPENDENT HELICASE_NUCLEASE DNA2"/>
    <property type="match status" value="1"/>
</dbReference>
<dbReference type="PANTHER" id="PTHR36531">
    <property type="entry name" value="CRISPR-ASSOCIATED EXONUCLEASE CAS4"/>
    <property type="match status" value="1"/>
</dbReference>
<feature type="domain" description="DUF83" evidence="14">
    <location>
        <begin position="5"/>
        <end position="190"/>
    </location>
</feature>
<evidence type="ECO:0000256" key="10">
    <source>
        <dbReference type="ARBA" id="ARBA00023014"/>
    </source>
</evidence>
<evidence type="ECO:0000256" key="13">
    <source>
        <dbReference type="RuleBase" id="RU365022"/>
    </source>
</evidence>
<evidence type="ECO:0000256" key="2">
    <source>
        <dbReference type="ARBA" id="ARBA00009189"/>
    </source>
</evidence>
<dbReference type="InterPro" id="IPR013343">
    <property type="entry name" value="CRISPR-assoc_prot_Cas4"/>
</dbReference>
<comment type="function">
    <text evidence="13">CRISPR (clustered regularly interspaced short palindromic repeat) is an adaptive immune system that provides protection against mobile genetic elements (viruses, transposable elements and conjugative plasmids). CRISPR clusters contain sequences complementary to antecedent mobile elements and target invading nucleic acids. CRISPR clusters are transcribed and processed into CRISPR RNA (crRNA).</text>
</comment>
<dbReference type="InterPro" id="IPR051827">
    <property type="entry name" value="Cas4_exonuclease"/>
</dbReference>
<dbReference type="NCBIfam" id="TIGR00372">
    <property type="entry name" value="cas4"/>
    <property type="match status" value="1"/>
</dbReference>
<gene>
    <name evidence="15" type="ordered locus">Mthe_0637</name>
</gene>
<keyword evidence="9 13" id="KW-0408">Iron</keyword>
<comment type="cofactor">
    <cofactor evidence="13">
        <name>Mg(2+)</name>
        <dbReference type="ChEBI" id="CHEBI:18420"/>
    </cofactor>
    <cofactor evidence="13">
        <name>Mn(2+)</name>
        <dbReference type="ChEBI" id="CHEBI:29035"/>
    </cofactor>
    <text evidence="13">Mg(2+) or Mn(2+) required for ssDNA cleavage activity.</text>
</comment>
<evidence type="ECO:0000256" key="4">
    <source>
        <dbReference type="ARBA" id="ARBA00020049"/>
    </source>
</evidence>
<evidence type="ECO:0000256" key="6">
    <source>
        <dbReference type="ARBA" id="ARBA00022723"/>
    </source>
</evidence>
<evidence type="ECO:0000259" key="14">
    <source>
        <dbReference type="Pfam" id="PF01930"/>
    </source>
</evidence>
<dbReference type="GO" id="GO:0051536">
    <property type="term" value="F:iron-sulfur cluster binding"/>
    <property type="evidence" value="ECO:0007669"/>
    <property type="project" value="UniProtKB-KW"/>
</dbReference>
<comment type="cofactor">
    <cofactor evidence="1">
        <name>[4Fe-4S] cluster</name>
        <dbReference type="ChEBI" id="CHEBI:49883"/>
    </cofactor>
</comment>
<dbReference type="Proteomes" id="UP000000674">
    <property type="component" value="Chromosome"/>
</dbReference>
<dbReference type="EC" id="3.1.12.1" evidence="3 13"/>
<dbReference type="GO" id="GO:0046872">
    <property type="term" value="F:metal ion binding"/>
    <property type="evidence" value="ECO:0007669"/>
    <property type="project" value="UniProtKB-KW"/>
</dbReference>
<dbReference type="Gene3D" id="3.90.320.10">
    <property type="match status" value="1"/>
</dbReference>
<evidence type="ECO:0000313" key="16">
    <source>
        <dbReference type="Proteomes" id="UP000000674"/>
    </source>
</evidence>
<evidence type="ECO:0000256" key="7">
    <source>
        <dbReference type="ARBA" id="ARBA00022801"/>
    </source>
</evidence>
<dbReference type="Pfam" id="PF01930">
    <property type="entry name" value="Cas_Cas4"/>
    <property type="match status" value="1"/>
</dbReference>
<evidence type="ECO:0000256" key="1">
    <source>
        <dbReference type="ARBA" id="ARBA00001966"/>
    </source>
</evidence>
<dbReference type="GO" id="GO:0004527">
    <property type="term" value="F:exonuclease activity"/>
    <property type="evidence" value="ECO:0007669"/>
    <property type="project" value="UniProtKB-KW"/>
</dbReference>
<keyword evidence="16" id="KW-1185">Reference proteome</keyword>
<dbReference type="AlphaFoldDB" id="A0B6V3"/>
<dbReference type="HOGENOM" id="CLU_102055_2_0_2"/>
<keyword evidence="5 13" id="KW-0540">Nuclease</keyword>
<name>A0B6V3_METTP</name>
<organism evidence="15 16">
    <name type="scientific">Methanothrix thermoacetophila (strain DSM 6194 / JCM 14653 / NBRC 101360 / PT)</name>
    <name type="common">Methanosaeta thermophila</name>
    <dbReference type="NCBI Taxonomy" id="349307"/>
    <lineage>
        <taxon>Archaea</taxon>
        <taxon>Methanobacteriati</taxon>
        <taxon>Methanobacteriota</taxon>
        <taxon>Stenosarchaea group</taxon>
        <taxon>Methanomicrobia</taxon>
        <taxon>Methanotrichales</taxon>
        <taxon>Methanotrichaceae</taxon>
        <taxon>Methanothrix</taxon>
    </lineage>
</organism>
<evidence type="ECO:0000256" key="11">
    <source>
        <dbReference type="ARBA" id="ARBA00023118"/>
    </source>
</evidence>
<dbReference type="GO" id="GO:0051607">
    <property type="term" value="P:defense response to virus"/>
    <property type="evidence" value="ECO:0007669"/>
    <property type="project" value="UniProtKB-KW"/>
</dbReference>
<comment type="cofactor">
    <cofactor evidence="13">
        <name>iron-sulfur cluster</name>
        <dbReference type="ChEBI" id="CHEBI:30408"/>
    </cofactor>
</comment>
<keyword evidence="11 13" id="KW-0051">Antiviral defense</keyword>
<dbReference type="GeneID" id="4462277"/>
<sequence>MLITVSDVIEYLFCPRFIFFMHCLNIPQREERYYKVLRGRELHESREKVNTSYVRKRLRCVRKEVAVYMTSRRYRIKGEVDEVLFLDDGTAAPMDYKYAEYNDVVHRTHKYQLALYGLLIMEHFGAPVNRGFICYTRSDHHVEEVIFRRKDYHAALEIVNEILRTVQYGYYPEGTKQKARCVDCTYRNICD</sequence>
<accession>A0B6V3</accession>
<comment type="similarity">
    <text evidence="2 13">Belongs to the CRISPR-associated exonuclease Cas4 family.</text>
</comment>
<evidence type="ECO:0000313" key="15">
    <source>
        <dbReference type="EMBL" id="ABK14427.1"/>
    </source>
</evidence>
<evidence type="ECO:0000256" key="5">
    <source>
        <dbReference type="ARBA" id="ARBA00022722"/>
    </source>
</evidence>
<keyword evidence="10 13" id="KW-0411">Iron-sulfur</keyword>
<evidence type="ECO:0000256" key="12">
    <source>
        <dbReference type="ARBA" id="ARBA00023211"/>
    </source>
</evidence>
<dbReference type="InterPro" id="IPR011604">
    <property type="entry name" value="PDDEXK-like_dom_sf"/>
</dbReference>
<evidence type="ECO:0000256" key="9">
    <source>
        <dbReference type="ARBA" id="ARBA00023004"/>
    </source>
</evidence>
<dbReference type="KEGG" id="mtp:Mthe_0637"/>
<reference evidence="15 16" key="1">
    <citation type="submission" date="2006-10" db="EMBL/GenBank/DDBJ databases">
        <title>Complete sequence of Methanosaeta thermophila PT.</title>
        <authorList>
            <consortium name="US DOE Joint Genome Institute"/>
            <person name="Copeland A."/>
            <person name="Lucas S."/>
            <person name="Lapidus A."/>
            <person name="Barry K."/>
            <person name="Detter J.C."/>
            <person name="Glavina del Rio T."/>
            <person name="Hammon N."/>
            <person name="Israni S."/>
            <person name="Pitluck S."/>
            <person name="Chain P."/>
            <person name="Malfatti S."/>
            <person name="Shin M."/>
            <person name="Vergez L."/>
            <person name="Schmutz J."/>
            <person name="Larimer F."/>
            <person name="Land M."/>
            <person name="Hauser L."/>
            <person name="Kyrpides N."/>
            <person name="Kim E."/>
            <person name="Smith K.S."/>
            <person name="Ingram-Smith C."/>
            <person name="Richardson P."/>
        </authorList>
    </citation>
    <scope>NUCLEOTIDE SEQUENCE [LARGE SCALE GENOMIC DNA]</scope>
    <source>
        <strain evidence="16">DSM 6194 / JCM 14653 / NBRC 101360 / PT</strain>
    </source>
</reference>
<dbReference type="EMBL" id="CP000477">
    <property type="protein sequence ID" value="ABK14427.1"/>
    <property type="molecule type" value="Genomic_DNA"/>
</dbReference>
<dbReference type="STRING" id="349307.Mthe_0637"/>
<proteinExistence type="inferred from homology"/>
<dbReference type="InterPro" id="IPR022765">
    <property type="entry name" value="Dna2/Cas4_DUF83"/>
</dbReference>
<evidence type="ECO:0000256" key="8">
    <source>
        <dbReference type="ARBA" id="ARBA00022839"/>
    </source>
</evidence>
<keyword evidence="7 13" id="KW-0378">Hydrolase</keyword>
<keyword evidence="6 13" id="KW-0479">Metal-binding</keyword>
<evidence type="ECO:0000256" key="3">
    <source>
        <dbReference type="ARBA" id="ARBA00012768"/>
    </source>
</evidence>
<keyword evidence="8 13" id="KW-0269">Exonuclease</keyword>
<keyword evidence="12 13" id="KW-0464">Manganese</keyword>
<protein>
    <recommendedName>
        <fullName evidence="4 13">CRISPR-associated exonuclease Cas4</fullName>
        <ecNumber evidence="3 13">3.1.12.1</ecNumber>
    </recommendedName>
</protein>
<dbReference type="RefSeq" id="WP_011695824.1">
    <property type="nucleotide sequence ID" value="NC_008553.1"/>
</dbReference>